<dbReference type="PROSITE" id="PS51385">
    <property type="entry name" value="YJEF_N"/>
    <property type="match status" value="1"/>
</dbReference>
<feature type="binding site" evidence="10">
    <location>
        <position position="198"/>
    </location>
    <ligand>
        <name>K(+)</name>
        <dbReference type="ChEBI" id="CHEBI:29103"/>
    </ligand>
</feature>
<dbReference type="HAMAP" id="MF_01966">
    <property type="entry name" value="NADHX_epimerase"/>
    <property type="match status" value="1"/>
</dbReference>
<dbReference type="GO" id="GO:0052856">
    <property type="term" value="F:NAD(P)HX epimerase activity"/>
    <property type="evidence" value="ECO:0007669"/>
    <property type="project" value="UniProtKB-UniRule"/>
</dbReference>
<evidence type="ECO:0000259" key="11">
    <source>
        <dbReference type="PROSITE" id="PS51385"/>
    </source>
</evidence>
<keyword evidence="9 10" id="KW-0413">Isomerase</keyword>
<dbReference type="NCBIfam" id="TIGR00197">
    <property type="entry name" value="yjeF_nterm"/>
    <property type="match status" value="1"/>
</dbReference>
<dbReference type="GO" id="GO:0005739">
    <property type="term" value="C:mitochondrion"/>
    <property type="evidence" value="ECO:0007669"/>
    <property type="project" value="TreeGrafter"/>
</dbReference>
<dbReference type="InterPro" id="IPR004443">
    <property type="entry name" value="YjeF_N_dom"/>
</dbReference>
<evidence type="ECO:0000256" key="7">
    <source>
        <dbReference type="ARBA" id="ARBA00022958"/>
    </source>
</evidence>
<evidence type="ECO:0000313" key="12">
    <source>
        <dbReference type="EMBL" id="CAE2323250.1"/>
    </source>
</evidence>
<dbReference type="InterPro" id="IPR032976">
    <property type="entry name" value="YJEFN_prot_NAXE-like"/>
</dbReference>
<dbReference type="InterPro" id="IPR036652">
    <property type="entry name" value="YjeF_N_dom_sf"/>
</dbReference>
<keyword evidence="6" id="KW-0521">NADP</keyword>
<protein>
    <recommendedName>
        <fullName evidence="3 10">NAD(P)H-hydrate epimerase</fullName>
        <ecNumber evidence="3 10">5.1.99.6</ecNumber>
    </recommendedName>
    <alternativeName>
        <fullName evidence="10">NAD(P)HX epimerase</fullName>
    </alternativeName>
</protein>
<accession>A0A7S4P4D9</accession>
<dbReference type="Gene3D" id="3.40.50.10260">
    <property type="entry name" value="YjeF N-terminal domain"/>
    <property type="match status" value="1"/>
</dbReference>
<feature type="binding site" evidence="10">
    <location>
        <position position="231"/>
    </location>
    <ligand>
        <name>(6S)-NADPHX</name>
        <dbReference type="ChEBI" id="CHEBI:64076"/>
    </ligand>
</feature>
<dbReference type="Pfam" id="PF03853">
    <property type="entry name" value="YjeF_N"/>
    <property type="match status" value="1"/>
</dbReference>
<sequence length="305" mass="33038">MMLRFKDIPGLRFAGLRCARQRSQHAVTRSKGPRMNVYLTTLLPLAIVPIRGDSFLFSSSCADRLQGTMACSLQDLAFLEASKAAEIDEKLMGPLGFSIDQLMELAGLSVATATSEYCAQNLQRILVVCGPGNNGGDGLVAARHLYHFGYKPVVCYPKQTAKPLYQGLVTQLASLDVPVLQELPSAEAIERDFDVVVDAIFGFSFKGEIRAPFADIISTLKKISKPIVSVDVPSGWDVNEGNKGGVGLEPAVLISLTAPKLCAKHFKGHHFLGGRFVPPAIRDEFGLKLPTYPGSSMHVLLHSKL</sequence>
<dbReference type="FunFam" id="3.40.50.10260:FF:000005">
    <property type="entry name" value="NAD(P)H-hydrate epimerase"/>
    <property type="match status" value="1"/>
</dbReference>
<reference evidence="12" key="1">
    <citation type="submission" date="2021-01" db="EMBL/GenBank/DDBJ databases">
        <authorList>
            <person name="Corre E."/>
            <person name="Pelletier E."/>
            <person name="Niang G."/>
            <person name="Scheremetjew M."/>
            <person name="Finn R."/>
            <person name="Kale V."/>
            <person name="Holt S."/>
            <person name="Cochrane G."/>
            <person name="Meng A."/>
            <person name="Brown T."/>
            <person name="Cohen L."/>
        </authorList>
    </citation>
    <scope>NUCLEOTIDE SEQUENCE</scope>
    <source>
        <strain evidence="12">CCMP 2712</strain>
    </source>
</reference>
<keyword evidence="8 10" id="KW-0520">NAD</keyword>
<evidence type="ECO:0000256" key="8">
    <source>
        <dbReference type="ARBA" id="ARBA00023027"/>
    </source>
</evidence>
<evidence type="ECO:0000256" key="2">
    <source>
        <dbReference type="ARBA" id="ARBA00000909"/>
    </source>
</evidence>
<evidence type="ECO:0000256" key="1">
    <source>
        <dbReference type="ARBA" id="ARBA00000013"/>
    </source>
</evidence>
<feature type="binding site" evidence="10">
    <location>
        <position position="234"/>
    </location>
    <ligand>
        <name>K(+)</name>
        <dbReference type="ChEBI" id="CHEBI:29103"/>
    </ligand>
</feature>
<comment type="similarity">
    <text evidence="10">Belongs to the NnrE/AIBP family.</text>
</comment>
<dbReference type="PANTHER" id="PTHR13232:SF10">
    <property type="entry name" value="NAD(P)H-HYDRATE EPIMERASE"/>
    <property type="match status" value="1"/>
</dbReference>
<feature type="binding site" evidence="10">
    <location>
        <begin position="202"/>
        <end position="208"/>
    </location>
    <ligand>
        <name>(6S)-NADPHX</name>
        <dbReference type="ChEBI" id="CHEBI:64076"/>
    </ligand>
</feature>
<name>A0A7S4P4D9_GUITH</name>
<dbReference type="PANTHER" id="PTHR13232">
    <property type="entry name" value="NAD(P)H-HYDRATE EPIMERASE"/>
    <property type="match status" value="1"/>
</dbReference>
<evidence type="ECO:0000256" key="5">
    <source>
        <dbReference type="ARBA" id="ARBA00022741"/>
    </source>
</evidence>
<comment type="caution">
    <text evidence="10">Lacks conserved residue(s) required for the propagation of feature annotation.</text>
</comment>
<evidence type="ECO:0000256" key="10">
    <source>
        <dbReference type="HAMAP-Rule" id="MF_03159"/>
    </source>
</evidence>
<dbReference type="EC" id="5.1.99.6" evidence="3 10"/>
<evidence type="ECO:0000256" key="9">
    <source>
        <dbReference type="ARBA" id="ARBA00023235"/>
    </source>
</evidence>
<evidence type="ECO:0000256" key="3">
    <source>
        <dbReference type="ARBA" id="ARBA00012228"/>
    </source>
</evidence>
<comment type="function">
    <text evidence="10">Catalyzes the epimerization of the S- and R-forms of NAD(P)HX, a damaged form of NAD(P)H that is a result of enzymatic or heat-dependent hydration. This is a prerequisite for the S-specific NAD(P)H-hydrate dehydratase to allow the repair of both epimers of NAD(P)HX.</text>
</comment>
<keyword evidence="5 10" id="KW-0547">Nucleotide-binding</keyword>
<feature type="binding site" evidence="10">
    <location>
        <begin position="133"/>
        <end position="137"/>
    </location>
    <ligand>
        <name>(6S)-NADPHX</name>
        <dbReference type="ChEBI" id="CHEBI:64076"/>
    </ligand>
</feature>
<proteinExistence type="inferred from homology"/>
<feature type="domain" description="YjeF N-terminal" evidence="11">
    <location>
        <begin position="84"/>
        <end position="289"/>
    </location>
</feature>
<gene>
    <name evidence="12" type="ORF">GTHE00462_LOCUS28668</name>
</gene>
<comment type="cofactor">
    <cofactor evidence="10">
        <name>K(+)</name>
        <dbReference type="ChEBI" id="CHEBI:29103"/>
    </cofactor>
    <text evidence="10">Binds 1 potassium ion per subunit.</text>
</comment>
<feature type="binding site" evidence="10">
    <location>
        <position position="134"/>
    </location>
    <ligand>
        <name>K(+)</name>
        <dbReference type="ChEBI" id="CHEBI:29103"/>
    </ligand>
</feature>
<keyword evidence="7 10" id="KW-0630">Potassium</keyword>
<comment type="catalytic activity">
    <reaction evidence="2 10">
        <text>(6R)-NADPHX = (6S)-NADPHX</text>
        <dbReference type="Rhea" id="RHEA:32227"/>
        <dbReference type="ChEBI" id="CHEBI:64076"/>
        <dbReference type="ChEBI" id="CHEBI:64077"/>
        <dbReference type="EC" id="5.1.99.6"/>
    </reaction>
</comment>
<dbReference type="GO" id="GO:0000166">
    <property type="term" value="F:nucleotide binding"/>
    <property type="evidence" value="ECO:0007669"/>
    <property type="project" value="UniProtKB-KW"/>
</dbReference>
<dbReference type="SUPFAM" id="SSF64153">
    <property type="entry name" value="YjeF N-terminal domain-like"/>
    <property type="match status" value="1"/>
</dbReference>
<dbReference type="EMBL" id="HBKN01036641">
    <property type="protein sequence ID" value="CAE2323250.1"/>
    <property type="molecule type" value="Transcribed_RNA"/>
</dbReference>
<evidence type="ECO:0000256" key="6">
    <source>
        <dbReference type="ARBA" id="ARBA00022857"/>
    </source>
</evidence>
<dbReference type="GO" id="GO:0046872">
    <property type="term" value="F:metal ion binding"/>
    <property type="evidence" value="ECO:0007669"/>
    <property type="project" value="UniProtKB-KW"/>
</dbReference>
<comment type="catalytic activity">
    <reaction evidence="1 10">
        <text>(6R)-NADHX = (6S)-NADHX</text>
        <dbReference type="Rhea" id="RHEA:32215"/>
        <dbReference type="ChEBI" id="CHEBI:64074"/>
        <dbReference type="ChEBI" id="CHEBI:64075"/>
        <dbReference type="EC" id="5.1.99.6"/>
    </reaction>
</comment>
<evidence type="ECO:0000256" key="4">
    <source>
        <dbReference type="ARBA" id="ARBA00022723"/>
    </source>
</evidence>
<organism evidence="12">
    <name type="scientific">Guillardia theta</name>
    <name type="common">Cryptophyte</name>
    <name type="synonym">Cryptomonas phi</name>
    <dbReference type="NCBI Taxonomy" id="55529"/>
    <lineage>
        <taxon>Eukaryota</taxon>
        <taxon>Cryptophyceae</taxon>
        <taxon>Pyrenomonadales</taxon>
        <taxon>Geminigeraceae</taxon>
        <taxon>Guillardia</taxon>
    </lineage>
</organism>
<keyword evidence="4 10" id="KW-0479">Metal-binding</keyword>
<dbReference type="AlphaFoldDB" id="A0A7S4P4D9"/>